<dbReference type="GO" id="GO:0160237">
    <property type="term" value="F:D-Ala-D-Ala dipeptidase activity"/>
    <property type="evidence" value="ECO:0007669"/>
    <property type="project" value="UniProtKB-EC"/>
</dbReference>
<dbReference type="GO" id="GO:0008237">
    <property type="term" value="F:metallopeptidase activity"/>
    <property type="evidence" value="ECO:0007669"/>
    <property type="project" value="UniProtKB-KW"/>
</dbReference>
<comment type="function">
    <text evidence="9 10">Catalyzes hydrolysis of the D-alanyl-D-alanine dipeptide.</text>
</comment>
<feature type="binding site" evidence="9">
    <location>
        <position position="149"/>
    </location>
    <ligand>
        <name>Zn(2+)</name>
        <dbReference type="ChEBI" id="CHEBI:29105"/>
        <note>catalytic</note>
    </ligand>
</feature>
<evidence type="ECO:0000256" key="4">
    <source>
        <dbReference type="ARBA" id="ARBA00022801"/>
    </source>
</evidence>
<keyword evidence="5 9" id="KW-0862">Zinc</keyword>
<evidence type="ECO:0000313" key="13">
    <source>
        <dbReference type="Proteomes" id="UP000220133"/>
    </source>
</evidence>
<keyword evidence="2 9" id="KW-0645">Protease</keyword>
<name>A0A291QZZ6_9BACT</name>
<dbReference type="InterPro" id="IPR009045">
    <property type="entry name" value="Zn_M74/Hedgehog-like"/>
</dbReference>
<accession>A0A291QZZ6</accession>
<dbReference type="AlphaFoldDB" id="A0A291QZZ6"/>
<dbReference type="CDD" id="cd14840">
    <property type="entry name" value="D-Ala-D-Ala_dipeptidase_Aad"/>
    <property type="match status" value="1"/>
</dbReference>
<feature type="chain" id="PRO_5012810068" description="D-alanyl-D-alanine dipeptidase" evidence="11">
    <location>
        <begin position="21"/>
        <end position="233"/>
    </location>
</feature>
<protein>
    <recommendedName>
        <fullName evidence="9 10">D-alanyl-D-alanine dipeptidase</fullName>
        <shortName evidence="9 10">D-Ala-D-Ala dipeptidase</shortName>
        <ecNumber evidence="9 10">3.4.13.22</ecNumber>
    </recommendedName>
</protein>
<dbReference type="Gene3D" id="3.30.1380.10">
    <property type="match status" value="1"/>
</dbReference>
<dbReference type="HAMAP" id="MF_01924">
    <property type="entry name" value="A_A_dipeptidase"/>
    <property type="match status" value="1"/>
</dbReference>
<dbReference type="PIRSF" id="PIRSF026671">
    <property type="entry name" value="AA_dipeptidase"/>
    <property type="match status" value="1"/>
</dbReference>
<dbReference type="SUPFAM" id="SSF55166">
    <property type="entry name" value="Hedgehog/DD-peptidase"/>
    <property type="match status" value="1"/>
</dbReference>
<comment type="similarity">
    <text evidence="9 10">Belongs to the peptidase M15D family.</text>
</comment>
<feature type="signal peptide" evidence="11">
    <location>
        <begin position="1"/>
        <end position="20"/>
    </location>
</feature>
<gene>
    <name evidence="12" type="ORF">COR50_21155</name>
</gene>
<dbReference type="GO" id="GO:0008270">
    <property type="term" value="F:zinc ion binding"/>
    <property type="evidence" value="ECO:0007669"/>
    <property type="project" value="UniProtKB-UniRule"/>
</dbReference>
<keyword evidence="3 9" id="KW-0479">Metal-binding</keyword>
<sequence length="233" mass="27340">MNVKKIPILCLFLICRYAFAQHIPKNQYGLEVINTMELYQQSVQIDSNQLMVPLKDWLRGLHYDIRYATRHNFTGSKLYDTAFVLVRLPVAKALKAVNDSLQKMGYCLLIFDGYRPYSVTEKMWKIVPDDRYAADPKKGSGHNRGAAIDLSIYDLNHHHPLKMPTDFDDFTDLAHHDYIITDPEVRKNRALLKSLMEWQGFKALSTEWWHYYLPDYKKYPLMDVDFESLIEGK</sequence>
<organism evidence="12 13">
    <name type="scientific">Chitinophaga caeni</name>
    <dbReference type="NCBI Taxonomy" id="2029983"/>
    <lineage>
        <taxon>Bacteria</taxon>
        <taxon>Pseudomonadati</taxon>
        <taxon>Bacteroidota</taxon>
        <taxon>Chitinophagia</taxon>
        <taxon>Chitinophagales</taxon>
        <taxon>Chitinophagaceae</taxon>
        <taxon>Chitinophaga</taxon>
    </lineage>
</organism>
<evidence type="ECO:0000256" key="8">
    <source>
        <dbReference type="ARBA" id="ARBA00023316"/>
    </source>
</evidence>
<proteinExistence type="inferred from homology"/>
<dbReference type="GO" id="GO:0006508">
    <property type="term" value="P:proteolysis"/>
    <property type="evidence" value="ECO:0007669"/>
    <property type="project" value="UniProtKB-KW"/>
</dbReference>
<reference evidence="12 13" key="1">
    <citation type="submission" date="2017-10" db="EMBL/GenBank/DDBJ databases">
        <title>Paenichitinophaga pekingensis gen. nov., sp. nov., isolated from activated sludge.</title>
        <authorList>
            <person name="Jin D."/>
            <person name="Kong X."/>
            <person name="Deng Y."/>
            <person name="Bai Z."/>
        </authorList>
    </citation>
    <scope>NUCLEOTIDE SEQUENCE [LARGE SCALE GENOMIC DNA]</scope>
    <source>
        <strain evidence="12 13">13</strain>
    </source>
</reference>
<feature type="site" description="Transition state stabilizer" evidence="9">
    <location>
        <position position="115"/>
    </location>
</feature>
<keyword evidence="4 9" id="KW-0378">Hydrolase</keyword>
<comment type="cofactor">
    <cofactor evidence="9">
        <name>Zn(2+)</name>
        <dbReference type="ChEBI" id="CHEBI:29105"/>
    </cofactor>
    <text evidence="9">Binds 1 zinc ion per subunit.</text>
</comment>
<evidence type="ECO:0000313" key="12">
    <source>
        <dbReference type="EMBL" id="ATL49481.1"/>
    </source>
</evidence>
<keyword evidence="6 9" id="KW-0224">Dipeptidase</keyword>
<evidence type="ECO:0000256" key="2">
    <source>
        <dbReference type="ARBA" id="ARBA00022670"/>
    </source>
</evidence>
<dbReference type="EMBL" id="CP023777">
    <property type="protein sequence ID" value="ATL49481.1"/>
    <property type="molecule type" value="Genomic_DNA"/>
</dbReference>
<comment type="catalytic activity">
    <reaction evidence="1 9 10">
        <text>D-alanyl-D-alanine + H2O = 2 D-alanine</text>
        <dbReference type="Rhea" id="RHEA:20661"/>
        <dbReference type="ChEBI" id="CHEBI:15377"/>
        <dbReference type="ChEBI" id="CHEBI:57416"/>
        <dbReference type="ChEBI" id="CHEBI:57822"/>
        <dbReference type="EC" id="3.4.13.22"/>
    </reaction>
</comment>
<feature type="active site" description="Proton donor/acceptor" evidence="9">
    <location>
        <position position="207"/>
    </location>
</feature>
<dbReference type="EC" id="3.4.13.22" evidence="9 10"/>
<dbReference type="PANTHER" id="PTHR43126:SF1">
    <property type="entry name" value="D-ALANYL-D-ALANINE DIPEPTIDASE"/>
    <property type="match status" value="1"/>
</dbReference>
<evidence type="ECO:0000256" key="11">
    <source>
        <dbReference type="SAM" id="SignalP"/>
    </source>
</evidence>
<evidence type="ECO:0000256" key="5">
    <source>
        <dbReference type="ARBA" id="ARBA00022833"/>
    </source>
</evidence>
<evidence type="ECO:0000256" key="1">
    <source>
        <dbReference type="ARBA" id="ARBA00001362"/>
    </source>
</evidence>
<dbReference type="Pfam" id="PF01427">
    <property type="entry name" value="Peptidase_M15"/>
    <property type="match status" value="1"/>
</dbReference>
<keyword evidence="8 10" id="KW-0961">Cell wall biogenesis/degradation</keyword>
<keyword evidence="11" id="KW-0732">Signal</keyword>
<dbReference type="Proteomes" id="UP000220133">
    <property type="component" value="Chromosome"/>
</dbReference>
<evidence type="ECO:0000256" key="9">
    <source>
        <dbReference type="HAMAP-Rule" id="MF_01924"/>
    </source>
</evidence>
<feature type="binding site" evidence="9">
    <location>
        <position position="142"/>
    </location>
    <ligand>
        <name>Zn(2+)</name>
        <dbReference type="ChEBI" id="CHEBI:29105"/>
        <note>catalytic</note>
    </ligand>
</feature>
<keyword evidence="7 9" id="KW-0482">Metalloprotease</keyword>
<feature type="binding site" evidence="9">
    <location>
        <position position="210"/>
    </location>
    <ligand>
        <name>Zn(2+)</name>
        <dbReference type="ChEBI" id="CHEBI:29105"/>
        <note>catalytic</note>
    </ligand>
</feature>
<keyword evidence="13" id="KW-1185">Reference proteome</keyword>
<dbReference type="KEGG" id="cbae:COR50_21155"/>
<evidence type="ECO:0000256" key="7">
    <source>
        <dbReference type="ARBA" id="ARBA00023049"/>
    </source>
</evidence>
<dbReference type="InterPro" id="IPR000755">
    <property type="entry name" value="A_A_dipeptidase"/>
</dbReference>
<evidence type="ECO:0000256" key="3">
    <source>
        <dbReference type="ARBA" id="ARBA00022723"/>
    </source>
</evidence>
<dbReference type="GO" id="GO:0071555">
    <property type="term" value="P:cell wall organization"/>
    <property type="evidence" value="ECO:0007669"/>
    <property type="project" value="UniProtKB-KW"/>
</dbReference>
<evidence type="ECO:0000256" key="6">
    <source>
        <dbReference type="ARBA" id="ARBA00022997"/>
    </source>
</evidence>
<evidence type="ECO:0000256" key="10">
    <source>
        <dbReference type="PIRNR" id="PIRNR026671"/>
    </source>
</evidence>
<dbReference type="PANTHER" id="PTHR43126">
    <property type="entry name" value="D-ALANYL-D-ALANINE DIPEPTIDASE"/>
    <property type="match status" value="1"/>
</dbReference>